<proteinExistence type="predicted"/>
<dbReference type="SUPFAM" id="SSF69304">
    <property type="entry name" value="Tricorn protease N-terminal domain"/>
    <property type="match status" value="1"/>
</dbReference>
<dbReference type="InterPro" id="IPR011042">
    <property type="entry name" value="6-blade_b-propeller_TolB-like"/>
</dbReference>
<evidence type="ECO:0000256" key="2">
    <source>
        <dbReference type="ARBA" id="ARBA00022990"/>
    </source>
</evidence>
<reference evidence="7 8" key="1">
    <citation type="submission" date="2021-11" db="EMBL/GenBank/DDBJ databases">
        <title>Draft genome sequence of Paenibacillus profundus YoMME, a new Gram-positive bacteria with exoelectrogenic properties.</title>
        <authorList>
            <person name="Hubenova Y."/>
            <person name="Hubenova E."/>
            <person name="Manasiev Y."/>
            <person name="Peykov S."/>
            <person name="Mitov M."/>
        </authorList>
    </citation>
    <scope>NUCLEOTIDE SEQUENCE [LARGE SCALE GENOMIC DNA]</scope>
    <source>
        <strain evidence="7 8">YoMME</strain>
    </source>
</reference>
<dbReference type="PANTHER" id="PTHR42776">
    <property type="entry name" value="SERINE PEPTIDASE S9 FAMILY MEMBER"/>
    <property type="match status" value="1"/>
</dbReference>
<dbReference type="InterPro" id="IPR002471">
    <property type="entry name" value="Pept_S9_AS"/>
</dbReference>
<accession>A0ABS8YLG3</accession>
<dbReference type="InterPro" id="IPR001375">
    <property type="entry name" value="Peptidase_S9_cat"/>
</dbReference>
<feature type="domain" description="Peptidase S9 prolyl oligopeptidase catalytic" evidence="6">
    <location>
        <begin position="389"/>
        <end position="595"/>
    </location>
</feature>
<sequence>MIRFPKPDVEQYFQTYVIRQFTVSADESRIVFSSNMNGHFNLWAVDLNGDTLFPYPLTYCNQASDFIAVDPEERYILTGFDHDGNENYHIHALLPSGGAPLALIEAGENDKMFFVRLSEDGERMYYSTSRGNPNFLNSRCYNLLTQEDELILEGTGTLTDLDDISPNGQRFVYAKSYGNTYRVNYVRTETEDLCLTPSADAVHISGDASFIDDDTIVFLTDYDADYAYVAQYHIPTRQFTEVCRIPQESAKILKWNKKNRSLYLVTEKGVEDRLYLIHYDSRQCTQLPLPVAVVDQLQSARSGNLYVLGRSASSPANIYKYEQGAWKSLTRNVVTGLAHEQLVEPVVVTYRSYDGMEIEALLFRAKEEQANGYTIFWPHGGPQAAERKQFRSMFQYFLAQGYHVFAPNFRGSTGYGSAFTKMVECDWGEGPRLDCVAAMDWLFEQGISSKERLFVVGGSYGGYMTLLLHGRHADYFRAAVDIFGVSNLFTFYNSVPDHWKPLMERWVGDPERDKERFIYDSPITYLDGMTNPMLVIQGANDPRVVKAESDQIVQALKDKGRDVEYIVLDDEGHGFSKKVNEMRVYRAMVEFLQRHHE</sequence>
<comment type="caution">
    <text evidence="7">The sequence shown here is derived from an EMBL/GenBank/DDBJ whole genome shotgun (WGS) entry which is preliminary data.</text>
</comment>
<keyword evidence="1" id="KW-0378">Hydrolase</keyword>
<dbReference type="Proteomes" id="UP001199916">
    <property type="component" value="Unassembled WGS sequence"/>
</dbReference>
<evidence type="ECO:0000256" key="4">
    <source>
        <dbReference type="ARBA" id="ARBA00032596"/>
    </source>
</evidence>
<evidence type="ECO:0000256" key="1">
    <source>
        <dbReference type="ARBA" id="ARBA00022801"/>
    </source>
</evidence>
<organism evidence="7 8">
    <name type="scientific">Paenibacillus profundus</name>
    <dbReference type="NCBI Taxonomy" id="1173085"/>
    <lineage>
        <taxon>Bacteria</taxon>
        <taxon>Bacillati</taxon>
        <taxon>Bacillota</taxon>
        <taxon>Bacilli</taxon>
        <taxon>Bacillales</taxon>
        <taxon>Paenibacillaceae</taxon>
        <taxon>Paenibacillus</taxon>
    </lineage>
</organism>
<dbReference type="PROSITE" id="PS00708">
    <property type="entry name" value="PRO_ENDOPEP_SER"/>
    <property type="match status" value="1"/>
</dbReference>
<dbReference type="Gene3D" id="3.40.50.1820">
    <property type="entry name" value="alpha/beta hydrolase"/>
    <property type="match status" value="1"/>
</dbReference>
<evidence type="ECO:0000259" key="6">
    <source>
        <dbReference type="Pfam" id="PF00326"/>
    </source>
</evidence>
<evidence type="ECO:0000313" key="7">
    <source>
        <dbReference type="EMBL" id="MCE5170394.1"/>
    </source>
</evidence>
<dbReference type="EMBL" id="JAJNBZ010000009">
    <property type="protein sequence ID" value="MCE5170394.1"/>
    <property type="molecule type" value="Genomic_DNA"/>
</dbReference>
<evidence type="ECO:0000256" key="5">
    <source>
        <dbReference type="ARBA" id="ARBA00045885"/>
    </source>
</evidence>
<comment type="function">
    <text evidence="5">This enzyme catalyzes the hydrolysis of the N-terminal peptide bond of an N-acetylated peptide to generate an N-acetylated amino acid and a peptide with a free N-terminus. It preferentially cleaves off Ac-Ala, Ac-Met and Ac-Ser. Also, involved in the degradation of oxidized and glycated proteins.</text>
</comment>
<dbReference type="SUPFAM" id="SSF53474">
    <property type="entry name" value="alpha/beta-Hydrolases"/>
    <property type="match status" value="1"/>
</dbReference>
<gene>
    <name evidence="7" type="ORF">LQV63_13850</name>
</gene>
<dbReference type="RefSeq" id="WP_233697134.1">
    <property type="nucleotide sequence ID" value="NZ_JAJNBZ010000009.1"/>
</dbReference>
<name>A0ABS8YLG3_9BACL</name>
<dbReference type="Gene3D" id="2.120.10.30">
    <property type="entry name" value="TolB, C-terminal domain"/>
    <property type="match status" value="1"/>
</dbReference>
<evidence type="ECO:0000313" key="8">
    <source>
        <dbReference type="Proteomes" id="UP001199916"/>
    </source>
</evidence>
<dbReference type="PANTHER" id="PTHR42776:SF27">
    <property type="entry name" value="DIPEPTIDYL PEPTIDASE FAMILY MEMBER 6"/>
    <property type="match status" value="1"/>
</dbReference>
<dbReference type="InterPro" id="IPR029058">
    <property type="entry name" value="AB_hydrolase_fold"/>
</dbReference>
<protein>
    <recommendedName>
        <fullName evidence="4">Acyl-peptide hydrolase</fullName>
    </recommendedName>
    <alternativeName>
        <fullName evidence="3">Acylaminoacyl-peptidase</fullName>
    </alternativeName>
</protein>
<keyword evidence="8" id="KW-1185">Reference proteome</keyword>
<keyword evidence="2" id="KW-0007">Acetylation</keyword>
<dbReference type="Pfam" id="PF00326">
    <property type="entry name" value="Peptidase_S9"/>
    <property type="match status" value="1"/>
</dbReference>
<evidence type="ECO:0000256" key="3">
    <source>
        <dbReference type="ARBA" id="ARBA00032284"/>
    </source>
</evidence>